<dbReference type="PANTHER" id="PTHR47429">
    <property type="entry name" value="PROTEIN TWIN LOV 1"/>
    <property type="match status" value="1"/>
</dbReference>
<dbReference type="CDD" id="cd00130">
    <property type="entry name" value="PAS"/>
    <property type="match status" value="1"/>
</dbReference>
<dbReference type="AlphaFoldDB" id="A0AB33KV44"/>
<evidence type="ECO:0000256" key="3">
    <source>
        <dbReference type="ARBA" id="ARBA00022991"/>
    </source>
</evidence>
<gene>
    <name evidence="5" type="ORF">Pbs1_09950</name>
</gene>
<reference evidence="5" key="1">
    <citation type="submission" date="2024-08" db="EMBL/GenBank/DDBJ databases">
        <title>Whole genome sequence of Tenacibaculum sp. strain pbs-1 associated with black-spot shell disease in Akoya pearl oysters.</title>
        <authorList>
            <person name="Sakatoku A."/>
            <person name="Suzuki T."/>
            <person name="Hatano K."/>
            <person name="Seki M."/>
            <person name="Tanaka D."/>
            <person name="Nakamura S."/>
            <person name="Suzuki N."/>
            <person name="Isshiki T."/>
        </authorList>
    </citation>
    <scope>NUCLEOTIDE SEQUENCE</scope>
    <source>
        <strain evidence="5">Pbs-1</strain>
    </source>
</reference>
<accession>A0AB33KV44</accession>
<evidence type="ECO:0000256" key="1">
    <source>
        <dbReference type="ARBA" id="ARBA00022630"/>
    </source>
</evidence>
<evidence type="ECO:0000259" key="4">
    <source>
        <dbReference type="Pfam" id="PF13426"/>
    </source>
</evidence>
<evidence type="ECO:0000256" key="2">
    <source>
        <dbReference type="ARBA" id="ARBA00022643"/>
    </source>
</evidence>
<proteinExistence type="predicted"/>
<dbReference type="PANTHER" id="PTHR47429:SF2">
    <property type="entry name" value="PROTEIN TWIN LOV 1"/>
    <property type="match status" value="1"/>
</dbReference>
<evidence type="ECO:0000313" key="5">
    <source>
        <dbReference type="EMBL" id="BFP67652.1"/>
    </source>
</evidence>
<keyword evidence="2" id="KW-0288">FMN</keyword>
<dbReference type="InterPro" id="IPR000014">
    <property type="entry name" value="PAS"/>
</dbReference>
<keyword evidence="1" id="KW-0285">Flavoprotein</keyword>
<feature type="domain" description="PAS" evidence="4">
    <location>
        <begin position="85"/>
        <end position="179"/>
    </location>
</feature>
<dbReference type="InterPro" id="IPR035965">
    <property type="entry name" value="PAS-like_dom_sf"/>
</dbReference>
<dbReference type="Gene3D" id="3.30.450.20">
    <property type="entry name" value="PAS domain"/>
    <property type="match status" value="1"/>
</dbReference>
<protein>
    <recommendedName>
        <fullName evidence="4">PAS domain-containing protein</fullName>
    </recommendedName>
</protein>
<dbReference type="SUPFAM" id="SSF55785">
    <property type="entry name" value="PYP-like sensor domain (PAS domain)"/>
    <property type="match status" value="1"/>
</dbReference>
<dbReference type="EMBL" id="AP035888">
    <property type="protein sequence ID" value="BFP67652.1"/>
    <property type="molecule type" value="Genomic_DNA"/>
</dbReference>
<dbReference type="NCBIfam" id="TIGR00229">
    <property type="entry name" value="sensory_box"/>
    <property type="match status" value="1"/>
</dbReference>
<organism evidence="5">
    <name type="scientific">Tenacibaculum sp. Pbs-1</name>
    <dbReference type="NCBI Taxonomy" id="3238748"/>
    <lineage>
        <taxon>Bacteria</taxon>
        <taxon>Pseudomonadati</taxon>
        <taxon>Bacteroidota</taxon>
        <taxon>Flavobacteriia</taxon>
        <taxon>Flavobacteriales</taxon>
        <taxon>Flavobacteriaceae</taxon>
        <taxon>Tenacibaculum</taxon>
    </lineage>
</organism>
<keyword evidence="3" id="KW-0157">Chromophore</keyword>
<name>A0AB33KV44_9FLAO</name>
<dbReference type="Pfam" id="PF13426">
    <property type="entry name" value="PAS_9"/>
    <property type="match status" value="1"/>
</dbReference>
<sequence>MKNCFDKMMSLDIYTSNLTNDEYSKIANNLTLASKKSINILSWGIQQLFMSSTVSNDINVLKNLRKNYNWKNNITSILNENYYEALVLTDVTKKIIWANDGFSKMTGYDIDFVINKTGRFFQGEKTKESTRKRIRNKLLKGKPFKDIIVNYRKDKSYYKCELYIIPLYKNSPTEVTHFLALEKEIA</sequence>